<feature type="transmembrane region" description="Helical" evidence="8">
    <location>
        <begin position="215"/>
        <end position="236"/>
    </location>
</feature>
<keyword evidence="4" id="KW-1003">Cell membrane</keyword>
<dbReference type="SUPFAM" id="SSF81345">
    <property type="entry name" value="ABC transporter involved in vitamin B12 uptake, BtuC"/>
    <property type="match status" value="1"/>
</dbReference>
<reference evidence="9 10" key="1">
    <citation type="submission" date="2021-01" db="EMBL/GenBank/DDBJ databases">
        <title>Whole genome shotgun sequence of Cellulomonas phragmiteti NBRC 110785.</title>
        <authorList>
            <person name="Komaki H."/>
            <person name="Tamura T."/>
        </authorList>
    </citation>
    <scope>NUCLEOTIDE SEQUENCE [LARGE SCALE GENOMIC DNA]</scope>
    <source>
        <strain evidence="9 10">NBRC 110785</strain>
    </source>
</reference>
<keyword evidence="7 8" id="KW-0472">Membrane</keyword>
<comment type="similarity">
    <text evidence="2">Belongs to the binding-protein-dependent transport system permease family. FecCD subfamily.</text>
</comment>
<feature type="transmembrane region" description="Helical" evidence="8">
    <location>
        <begin position="263"/>
        <end position="289"/>
    </location>
</feature>
<dbReference type="InterPro" id="IPR000522">
    <property type="entry name" value="ABC_transptr_permease_BtuC"/>
</dbReference>
<dbReference type="Proteomes" id="UP000614741">
    <property type="component" value="Unassembled WGS sequence"/>
</dbReference>
<evidence type="ECO:0000313" key="10">
    <source>
        <dbReference type="Proteomes" id="UP000614741"/>
    </source>
</evidence>
<dbReference type="InterPro" id="IPR037294">
    <property type="entry name" value="ABC_BtuC-like"/>
</dbReference>
<accession>A0ABQ4DLS4</accession>
<evidence type="ECO:0000256" key="2">
    <source>
        <dbReference type="ARBA" id="ARBA00007935"/>
    </source>
</evidence>
<feature type="transmembrane region" description="Helical" evidence="8">
    <location>
        <begin position="119"/>
        <end position="139"/>
    </location>
</feature>
<name>A0ABQ4DLS4_9CELL</name>
<dbReference type="EMBL" id="BONP01000010">
    <property type="protein sequence ID" value="GIG40295.1"/>
    <property type="molecule type" value="Genomic_DNA"/>
</dbReference>
<keyword evidence="5 8" id="KW-0812">Transmembrane</keyword>
<keyword evidence="3" id="KW-0813">Transport</keyword>
<feature type="transmembrane region" description="Helical" evidence="8">
    <location>
        <begin position="30"/>
        <end position="55"/>
    </location>
</feature>
<evidence type="ECO:0000256" key="8">
    <source>
        <dbReference type="SAM" id="Phobius"/>
    </source>
</evidence>
<evidence type="ECO:0000256" key="7">
    <source>
        <dbReference type="ARBA" id="ARBA00023136"/>
    </source>
</evidence>
<comment type="caution">
    <text evidence="9">The sequence shown here is derived from an EMBL/GenBank/DDBJ whole genome shotgun (WGS) entry which is preliminary data.</text>
</comment>
<evidence type="ECO:0000256" key="5">
    <source>
        <dbReference type="ARBA" id="ARBA00022692"/>
    </source>
</evidence>
<feature type="transmembrane region" description="Helical" evidence="8">
    <location>
        <begin position="173"/>
        <end position="195"/>
    </location>
</feature>
<evidence type="ECO:0000256" key="1">
    <source>
        <dbReference type="ARBA" id="ARBA00004651"/>
    </source>
</evidence>
<comment type="subcellular location">
    <subcellularLocation>
        <location evidence="1">Cell membrane</location>
        <topology evidence="1">Multi-pass membrane protein</topology>
    </subcellularLocation>
</comment>
<keyword evidence="10" id="KW-1185">Reference proteome</keyword>
<dbReference type="Pfam" id="PF01032">
    <property type="entry name" value="FecCD"/>
    <property type="match status" value="1"/>
</dbReference>
<dbReference type="Gene3D" id="1.10.3470.10">
    <property type="entry name" value="ABC transporter involved in vitamin B12 uptake, BtuC"/>
    <property type="match status" value="1"/>
</dbReference>
<evidence type="ECO:0000313" key="9">
    <source>
        <dbReference type="EMBL" id="GIG40295.1"/>
    </source>
</evidence>
<dbReference type="CDD" id="cd06550">
    <property type="entry name" value="TM_ABC_iron-siderophores_like"/>
    <property type="match status" value="1"/>
</dbReference>
<dbReference type="PANTHER" id="PTHR30472">
    <property type="entry name" value="FERRIC ENTEROBACTIN TRANSPORT SYSTEM PERMEASE PROTEIN"/>
    <property type="match status" value="1"/>
</dbReference>
<evidence type="ECO:0000256" key="4">
    <source>
        <dbReference type="ARBA" id="ARBA00022475"/>
    </source>
</evidence>
<feature type="transmembrane region" description="Helical" evidence="8">
    <location>
        <begin position="87"/>
        <end position="107"/>
    </location>
</feature>
<organism evidence="9 10">
    <name type="scientific">Cellulomonas phragmiteti</name>
    <dbReference type="NCBI Taxonomy" id="478780"/>
    <lineage>
        <taxon>Bacteria</taxon>
        <taxon>Bacillati</taxon>
        <taxon>Actinomycetota</taxon>
        <taxon>Actinomycetes</taxon>
        <taxon>Micrococcales</taxon>
        <taxon>Cellulomonadaceae</taxon>
        <taxon>Cellulomonas</taxon>
    </lineage>
</organism>
<protein>
    <submittedName>
        <fullName evidence="9">Iron ABC transporter permease</fullName>
    </submittedName>
</protein>
<evidence type="ECO:0000256" key="6">
    <source>
        <dbReference type="ARBA" id="ARBA00022989"/>
    </source>
</evidence>
<gene>
    <name evidence="9" type="ORF">Cph01nite_20570</name>
</gene>
<feature type="transmembrane region" description="Helical" evidence="8">
    <location>
        <begin position="301"/>
        <end position="319"/>
    </location>
</feature>
<proteinExistence type="inferred from homology"/>
<sequence>MTMPSADVAGRGTGRLVRPALPRRRSRRKVAVLVLAGVALVAAGLFSVTTGAYAVPVADVLSVLSARLGLREGGASVHDTVVWDIRLTRILIAIAVGAALATSGAVYQGVFRNPLVEPYVLGVSSGAAFGAGLAVLTAFALSVQVLAFVFGMVAVLATYGLSRVRGQTPTVTIVLAGVVIGSVFMAGFSLFQYLGTEEQLRRLVFWIMGGLHRSTWSDVAVVLPIVLVGCAIVWTYGWKLNVLTLGDEEASSLGIRAERTKRVLIVLATAITAIAVSVSGIIAWVGLMVPHAARLIIGPDHRYLLPLSAMLGAMFVIVCDTIARTITTGEVPIGIITSILGAPYLIYLLRTRLDYFSGRG</sequence>
<dbReference type="PANTHER" id="PTHR30472:SF70">
    <property type="entry name" value="MOLYBDATE IMPORT SYSTEM PERMEASE PROTEIN MOLB"/>
    <property type="match status" value="1"/>
</dbReference>
<feature type="transmembrane region" description="Helical" evidence="8">
    <location>
        <begin position="331"/>
        <end position="349"/>
    </location>
</feature>
<keyword evidence="6 8" id="KW-1133">Transmembrane helix</keyword>
<feature type="transmembrane region" description="Helical" evidence="8">
    <location>
        <begin position="145"/>
        <end position="161"/>
    </location>
</feature>
<evidence type="ECO:0000256" key="3">
    <source>
        <dbReference type="ARBA" id="ARBA00022448"/>
    </source>
</evidence>